<reference evidence="2 3" key="1">
    <citation type="submission" date="2024-01" db="EMBL/GenBank/DDBJ databases">
        <title>Genome assemblies of Stephania.</title>
        <authorList>
            <person name="Yang L."/>
        </authorList>
    </citation>
    <scope>NUCLEOTIDE SEQUENCE [LARGE SCALE GENOMIC DNA]</scope>
    <source>
        <strain evidence="2">YNDBR</strain>
        <tissue evidence="2">Leaf</tissue>
    </source>
</reference>
<feature type="region of interest" description="Disordered" evidence="1">
    <location>
        <begin position="85"/>
        <end position="104"/>
    </location>
</feature>
<dbReference type="EMBL" id="JBBNAF010000004">
    <property type="protein sequence ID" value="KAK9150259.1"/>
    <property type="molecule type" value="Genomic_DNA"/>
</dbReference>
<dbReference type="Proteomes" id="UP001420932">
    <property type="component" value="Unassembled WGS sequence"/>
</dbReference>
<name>A0AAP0KEV2_9MAGN</name>
<sequence>MSGPLICNNSFAPNHCHRGNCEIHSRHLHGHEVLHRHRNNNIRGYEVPPRLRNNNIRGYEVPPRLRNNNIHGYEVYEVPPRLRNNGLRRNEVPPRQCRSNSCRDEMSSRQQDFKIVPSSAVEISFDIYEDIITQPPTPIRRSFEWSKEAMLEYVEARNSQFSLVQDQETEFYTISNQPPTPGRRSTIWSKEAILEWLENQETDIGSVCQDEYEEEDDIDRCP</sequence>
<keyword evidence="3" id="KW-1185">Reference proteome</keyword>
<proteinExistence type="predicted"/>
<accession>A0AAP0KEV2</accession>
<evidence type="ECO:0000313" key="3">
    <source>
        <dbReference type="Proteomes" id="UP001420932"/>
    </source>
</evidence>
<gene>
    <name evidence="2" type="ORF">Syun_008568</name>
</gene>
<protein>
    <submittedName>
        <fullName evidence="2">Uncharacterized protein</fullName>
    </submittedName>
</protein>
<organism evidence="2 3">
    <name type="scientific">Stephania yunnanensis</name>
    <dbReference type="NCBI Taxonomy" id="152371"/>
    <lineage>
        <taxon>Eukaryota</taxon>
        <taxon>Viridiplantae</taxon>
        <taxon>Streptophyta</taxon>
        <taxon>Embryophyta</taxon>
        <taxon>Tracheophyta</taxon>
        <taxon>Spermatophyta</taxon>
        <taxon>Magnoliopsida</taxon>
        <taxon>Ranunculales</taxon>
        <taxon>Menispermaceae</taxon>
        <taxon>Menispermoideae</taxon>
        <taxon>Cissampelideae</taxon>
        <taxon>Stephania</taxon>
    </lineage>
</organism>
<evidence type="ECO:0000256" key="1">
    <source>
        <dbReference type="SAM" id="MobiDB-lite"/>
    </source>
</evidence>
<comment type="caution">
    <text evidence="2">The sequence shown here is derived from an EMBL/GenBank/DDBJ whole genome shotgun (WGS) entry which is preliminary data.</text>
</comment>
<dbReference type="AlphaFoldDB" id="A0AAP0KEV2"/>
<evidence type="ECO:0000313" key="2">
    <source>
        <dbReference type="EMBL" id="KAK9150259.1"/>
    </source>
</evidence>